<organism evidence="1 2">
    <name type="scientific">Balneatrix alpica</name>
    <dbReference type="NCBI Taxonomy" id="75684"/>
    <lineage>
        <taxon>Bacteria</taxon>
        <taxon>Pseudomonadati</taxon>
        <taxon>Pseudomonadota</taxon>
        <taxon>Gammaproteobacteria</taxon>
        <taxon>Oceanospirillales</taxon>
        <taxon>Balneatrichaceae</taxon>
        <taxon>Balneatrix</taxon>
    </lineage>
</organism>
<dbReference type="EMBL" id="JBHLZN010000001">
    <property type="protein sequence ID" value="MFB9884857.1"/>
    <property type="molecule type" value="Genomic_DNA"/>
</dbReference>
<name>A0ABV5Z6F9_9GAMM</name>
<gene>
    <name evidence="1" type="ORF">ACFFLH_00315</name>
</gene>
<evidence type="ECO:0000313" key="1">
    <source>
        <dbReference type="EMBL" id="MFB9884857.1"/>
    </source>
</evidence>
<accession>A0ABV5Z6F9</accession>
<evidence type="ECO:0000313" key="2">
    <source>
        <dbReference type="Proteomes" id="UP001589628"/>
    </source>
</evidence>
<dbReference type="Proteomes" id="UP001589628">
    <property type="component" value="Unassembled WGS sequence"/>
</dbReference>
<comment type="caution">
    <text evidence="1">The sequence shown here is derived from an EMBL/GenBank/DDBJ whole genome shotgun (WGS) entry which is preliminary data.</text>
</comment>
<keyword evidence="2" id="KW-1185">Reference proteome</keyword>
<protein>
    <submittedName>
        <fullName evidence="1">Uncharacterized protein</fullName>
    </submittedName>
</protein>
<proteinExistence type="predicted"/>
<reference evidence="1 2" key="1">
    <citation type="submission" date="2024-09" db="EMBL/GenBank/DDBJ databases">
        <authorList>
            <person name="Sun Q."/>
            <person name="Mori K."/>
        </authorList>
    </citation>
    <scope>NUCLEOTIDE SEQUENCE [LARGE SCALE GENOMIC DNA]</scope>
    <source>
        <strain evidence="1 2">ATCC 51285</strain>
    </source>
</reference>
<dbReference type="RefSeq" id="WP_027313501.1">
    <property type="nucleotide sequence ID" value="NZ_JBHLZN010000001.1"/>
</dbReference>
<sequence>MRMEIFWILAALIIGLGVWHGLNTRQQVAKLELEGFQVDERLLSSPSLALDDSQQMLAVVYADRAERYPYSSIRGWRTHVRERKRNEETSYRWQLDVFWQDSQRTLSITTDKEVEWQRWAGVLRQRWPEEPATQSPW</sequence>